<dbReference type="Proteomes" id="UP000580250">
    <property type="component" value="Unassembled WGS sequence"/>
</dbReference>
<organism evidence="1 2">
    <name type="scientific">Meloidogyne enterolobii</name>
    <name type="common">Root-knot nematode worm</name>
    <name type="synonym">Meloidogyne mayaguensis</name>
    <dbReference type="NCBI Taxonomy" id="390850"/>
    <lineage>
        <taxon>Eukaryota</taxon>
        <taxon>Metazoa</taxon>
        <taxon>Ecdysozoa</taxon>
        <taxon>Nematoda</taxon>
        <taxon>Chromadorea</taxon>
        <taxon>Rhabditida</taxon>
        <taxon>Tylenchina</taxon>
        <taxon>Tylenchomorpha</taxon>
        <taxon>Tylenchoidea</taxon>
        <taxon>Meloidogynidae</taxon>
        <taxon>Meloidogyninae</taxon>
        <taxon>Meloidogyne</taxon>
    </lineage>
</organism>
<comment type="caution">
    <text evidence="1">The sequence shown here is derived from an EMBL/GenBank/DDBJ whole genome shotgun (WGS) entry which is preliminary data.</text>
</comment>
<evidence type="ECO:0000313" key="2">
    <source>
        <dbReference type="Proteomes" id="UP000580250"/>
    </source>
</evidence>
<dbReference type="AlphaFoldDB" id="A0A6V7TYT1"/>
<evidence type="ECO:0000313" key="1">
    <source>
        <dbReference type="EMBL" id="CAD2139740.1"/>
    </source>
</evidence>
<protein>
    <submittedName>
        <fullName evidence="1">Uncharacterized protein</fullName>
    </submittedName>
</protein>
<reference evidence="1 2" key="1">
    <citation type="submission" date="2020-08" db="EMBL/GenBank/DDBJ databases">
        <authorList>
            <person name="Koutsovoulos G."/>
            <person name="Danchin GJ E."/>
        </authorList>
    </citation>
    <scope>NUCLEOTIDE SEQUENCE [LARGE SCALE GENOMIC DNA]</scope>
</reference>
<sequence length="104" mass="11882">MFSPSKLKLPFSSQSDVPCIFRACFYRNRPCESLFGPDILYPTDSISRTESVHFDSPIQNDKIEENSKYSFLHFLLSLTSYSIFVYKCHSTKGTSVHSASRVKS</sequence>
<accession>A0A6V7TYT1</accession>
<proteinExistence type="predicted"/>
<gene>
    <name evidence="1" type="ORF">MENT_LOCUS6250</name>
</gene>
<name>A0A6V7TYT1_MELEN</name>
<dbReference type="EMBL" id="CAJEWN010000024">
    <property type="protein sequence ID" value="CAD2139740.1"/>
    <property type="molecule type" value="Genomic_DNA"/>
</dbReference>